<dbReference type="CDD" id="cd01879">
    <property type="entry name" value="FeoB"/>
    <property type="match status" value="1"/>
</dbReference>
<evidence type="ECO:0000256" key="4">
    <source>
        <dbReference type="ARBA" id="ARBA00022496"/>
    </source>
</evidence>
<dbReference type="InterPro" id="IPR005225">
    <property type="entry name" value="Small_GTP-bd"/>
</dbReference>
<feature type="transmembrane region" description="Helical" evidence="16">
    <location>
        <begin position="475"/>
        <end position="494"/>
    </location>
</feature>
<dbReference type="GO" id="GO:0005525">
    <property type="term" value="F:GTP binding"/>
    <property type="evidence" value="ECO:0007669"/>
    <property type="project" value="UniProtKB-KW"/>
</dbReference>
<feature type="transmembrane region" description="Helical" evidence="16">
    <location>
        <begin position="776"/>
        <end position="795"/>
    </location>
</feature>
<feature type="transmembrane region" description="Helical" evidence="16">
    <location>
        <begin position="368"/>
        <end position="388"/>
    </location>
</feature>
<keyword evidence="4 16" id="KW-0410">Iron transport</keyword>
<feature type="binding site" evidence="15">
    <location>
        <position position="23"/>
    </location>
    <ligand>
        <name>Mg(2+)</name>
        <dbReference type="ChEBI" id="CHEBI:18420"/>
        <label>2</label>
    </ligand>
</feature>
<dbReference type="NCBIfam" id="TIGR00231">
    <property type="entry name" value="small_GTP"/>
    <property type="match status" value="1"/>
</dbReference>
<dbReference type="InterPro" id="IPR050860">
    <property type="entry name" value="FeoB_GTPase"/>
</dbReference>
<evidence type="ECO:0000256" key="12">
    <source>
        <dbReference type="ARBA" id="ARBA00023136"/>
    </source>
</evidence>
<keyword evidence="15" id="KW-0479">Metal-binding</keyword>
<keyword evidence="11 14" id="KW-0342">GTP-binding</keyword>
<dbReference type="PANTHER" id="PTHR43185:SF1">
    <property type="entry name" value="FE(2+) TRANSPORTER FEOB"/>
    <property type="match status" value="1"/>
</dbReference>
<sequence>MSGTHHIIGVVGNPNCGKTTLFNVLTGSKQQVGNWPGVTVEKLTGAYRHDGVEIQVVDLPGIYSLDVHPDETSLDERIARDFILSHEADLIVNIVDAANVERNLYLTSQLLEMRVPVLIALNMMDVAASRGIGIDAEELGRRLGCPVFPIVAKHGEGIAEMKSAINRATEEKRLSTIALSYPPAVEAALSTLYPLIGGVDNKAVRPHPPEEAGDGEARHHRWLALKLIELDPVAMEMAGNAASTAAPRLAATIEEQTGEEADILIADSRYGFINELTAHVLTHTDQLGRRVTEKIDHVVLNRILGIPVFLAIMYLMFLFTINLGGAFIDFFDQLVGALLVDGLDAAMTAAGAPAWLTTLAAHGIGGGIRVVASFIPIIGFLYLFLSVLEDSGYMARAAFVMDRLMRTLGLPGKAFVPMIVGFGCNVPAIMATRTLENPRDRILTIMMNPFMSCGARLPVYALFGAAFFPVGGQNLVFGLYLIGIIMAVLTGTVMKHTILPVESSHFVMELPRYHLPTPKNVLLHTWDRLKSFLLRAGKIIVPMVMIINLMNAIGTDGSFDNQNTGDSVLSAVGRALTPAFAPLGITEDNWPATVGVFTGIMAKEVVVGTLDTIYGQLAKADKIAGEMAGAGGEPARAGELPEKPKPNDVWDTVLADISAAWATVPENLAGIAKNLTDPLGIDIGDISDAERAASEQAVALGTFGAMAARFDGKAGAFAYLLFILMYFPCVAATATIYRETSLGWAAFVAAWTTGLGYSTAAIFYQSATFSAHPVTSAAWIAGISFLFGLTVFGLYRASCKSRIVLHNKAKTDEKAEFIRNK</sequence>
<dbReference type="InterPro" id="IPR011640">
    <property type="entry name" value="Fe2_transport_prot_B_C"/>
</dbReference>
<keyword evidence="7 14" id="KW-0547">Nucleotide-binding</keyword>
<dbReference type="PRINTS" id="PR00326">
    <property type="entry name" value="GTP1OBG"/>
</dbReference>
<keyword evidence="8 16" id="KW-1133">Transmembrane helix</keyword>
<evidence type="ECO:0000256" key="8">
    <source>
        <dbReference type="ARBA" id="ARBA00022989"/>
    </source>
</evidence>
<feature type="binding site" evidence="15">
    <location>
        <position position="26"/>
    </location>
    <ligand>
        <name>Mg(2+)</name>
        <dbReference type="ChEBI" id="CHEBI:18420"/>
        <label>2</label>
    </ligand>
</feature>
<keyword evidence="5" id="KW-0997">Cell inner membrane</keyword>
<keyword evidence="15" id="KW-0460">Magnesium</keyword>
<feature type="binding site" evidence="15">
    <location>
        <position position="27"/>
    </location>
    <ligand>
        <name>Mg(2+)</name>
        <dbReference type="ChEBI" id="CHEBI:18420"/>
        <label>2</label>
    </ligand>
</feature>
<feature type="transmembrane region" description="Helical" evidence="16">
    <location>
        <begin position="334"/>
        <end position="356"/>
    </location>
</feature>
<feature type="transmembrane region" description="Helical" evidence="16">
    <location>
        <begin position="716"/>
        <end position="737"/>
    </location>
</feature>
<dbReference type="Pfam" id="PF07670">
    <property type="entry name" value="Gate"/>
    <property type="match status" value="2"/>
</dbReference>
<dbReference type="PROSITE" id="PS51711">
    <property type="entry name" value="G_FEOB"/>
    <property type="match status" value="1"/>
</dbReference>
<feature type="transmembrane region" description="Helical" evidence="16">
    <location>
        <begin position="303"/>
        <end position="328"/>
    </location>
</feature>
<dbReference type="InterPro" id="IPR030389">
    <property type="entry name" value="G_FEOB_dom"/>
</dbReference>
<keyword evidence="6 16" id="KW-0812">Transmembrane</keyword>
<gene>
    <name evidence="18" type="ORF">BECKDK2373B_GA0170837_100456</name>
</gene>
<dbReference type="Pfam" id="PF17910">
    <property type="entry name" value="FeoB_Cyto"/>
    <property type="match status" value="1"/>
</dbReference>
<keyword evidence="2 16" id="KW-0813">Transport</keyword>
<evidence type="ECO:0000256" key="6">
    <source>
        <dbReference type="ARBA" id="ARBA00022692"/>
    </source>
</evidence>
<keyword evidence="10" id="KW-0406">Ion transport</keyword>
<reference evidence="18" key="1">
    <citation type="submission" date="2019-02" db="EMBL/GenBank/DDBJ databases">
        <authorList>
            <person name="Gruber-Vodicka R. H."/>
            <person name="Seah K. B. B."/>
        </authorList>
    </citation>
    <scope>NUCLEOTIDE SEQUENCE</scope>
    <source>
        <strain evidence="18">BECK_DK47</strain>
    </source>
</reference>
<dbReference type="Gene3D" id="3.40.50.300">
    <property type="entry name" value="P-loop containing nucleotide triphosphate hydrolases"/>
    <property type="match status" value="1"/>
</dbReference>
<accession>A0A450RVN1</accession>
<dbReference type="Pfam" id="PF02421">
    <property type="entry name" value="FeoB_N"/>
    <property type="match status" value="1"/>
</dbReference>
<dbReference type="Gene3D" id="1.10.287.1770">
    <property type="match status" value="1"/>
</dbReference>
<dbReference type="FunFam" id="3.40.50.300:FF:000426">
    <property type="entry name" value="Ferrous iron transport protein B"/>
    <property type="match status" value="1"/>
</dbReference>
<feature type="transmembrane region" description="Helical" evidence="16">
    <location>
        <begin position="532"/>
        <end position="553"/>
    </location>
</feature>
<dbReference type="EMBL" id="CAADEX010000004">
    <property type="protein sequence ID" value="VFJ43075.1"/>
    <property type="molecule type" value="Genomic_DNA"/>
</dbReference>
<keyword evidence="12 16" id="KW-0472">Membrane</keyword>
<evidence type="ECO:0000256" key="5">
    <source>
        <dbReference type="ARBA" id="ARBA00022519"/>
    </source>
</evidence>
<feature type="transmembrane region" description="Helical" evidence="16">
    <location>
        <begin position="744"/>
        <end position="764"/>
    </location>
</feature>
<dbReference type="InterPro" id="IPR003373">
    <property type="entry name" value="Fe2_transport_prot-B"/>
</dbReference>
<comment type="function">
    <text evidence="16">Probable transporter of a GTP-driven Fe(2+) uptake system.</text>
</comment>
<dbReference type="InterPro" id="IPR027417">
    <property type="entry name" value="P-loop_NTPase"/>
</dbReference>
<feature type="domain" description="FeoB-type G" evidence="17">
    <location>
        <begin position="5"/>
        <end position="171"/>
    </location>
</feature>
<dbReference type="InterPro" id="IPR011642">
    <property type="entry name" value="Gate_dom"/>
</dbReference>
<evidence type="ECO:0000256" key="7">
    <source>
        <dbReference type="ARBA" id="ARBA00022741"/>
    </source>
</evidence>
<feature type="binding site" evidence="14">
    <location>
        <begin position="58"/>
        <end position="61"/>
    </location>
    <ligand>
        <name>GTP</name>
        <dbReference type="ChEBI" id="CHEBI:37565"/>
        <label>1</label>
    </ligand>
</feature>
<evidence type="ECO:0000256" key="14">
    <source>
        <dbReference type="PIRSR" id="PIRSR603373-1"/>
    </source>
</evidence>
<evidence type="ECO:0000256" key="1">
    <source>
        <dbReference type="ARBA" id="ARBA00004429"/>
    </source>
</evidence>
<evidence type="ECO:0000259" key="17">
    <source>
        <dbReference type="PROSITE" id="PS51711"/>
    </source>
</evidence>
<dbReference type="SUPFAM" id="SSF52540">
    <property type="entry name" value="P-loop containing nucleoside triphosphate hydrolases"/>
    <property type="match status" value="1"/>
</dbReference>
<proteinExistence type="inferred from homology"/>
<dbReference type="NCBIfam" id="NF007105">
    <property type="entry name" value="PRK09554.1"/>
    <property type="match status" value="1"/>
</dbReference>
<evidence type="ECO:0000256" key="9">
    <source>
        <dbReference type="ARBA" id="ARBA00023004"/>
    </source>
</evidence>
<evidence type="ECO:0000313" key="18">
    <source>
        <dbReference type="EMBL" id="VFJ43075.1"/>
    </source>
</evidence>
<feature type="binding site" evidence="14">
    <location>
        <begin position="37"/>
        <end position="41"/>
    </location>
    <ligand>
        <name>GTP</name>
        <dbReference type="ChEBI" id="CHEBI:37565"/>
        <label>1</label>
    </ligand>
</feature>
<evidence type="ECO:0000256" key="10">
    <source>
        <dbReference type="ARBA" id="ARBA00023065"/>
    </source>
</evidence>
<feature type="transmembrane region" description="Helical" evidence="16">
    <location>
        <begin position="442"/>
        <end position="463"/>
    </location>
</feature>
<dbReference type="GO" id="GO:0015093">
    <property type="term" value="F:ferrous iron transmembrane transporter activity"/>
    <property type="evidence" value="ECO:0007669"/>
    <property type="project" value="UniProtKB-UniRule"/>
</dbReference>
<evidence type="ECO:0000256" key="16">
    <source>
        <dbReference type="RuleBase" id="RU362098"/>
    </source>
</evidence>
<comment type="subcellular location">
    <subcellularLocation>
        <location evidence="1 16">Cell inner membrane</location>
        <topology evidence="1 16">Multi-pass membrane protein</topology>
    </subcellularLocation>
</comment>
<evidence type="ECO:0000256" key="11">
    <source>
        <dbReference type="ARBA" id="ARBA00023134"/>
    </source>
</evidence>
<feature type="binding site" evidence="14">
    <location>
        <begin position="12"/>
        <end position="19"/>
    </location>
    <ligand>
        <name>GTP</name>
        <dbReference type="ChEBI" id="CHEBI:37565"/>
        <label>1</label>
    </ligand>
</feature>
<comment type="similarity">
    <text evidence="16">Belongs to the TRAFAC class TrmE-Era-EngA-EngB-Septin-like GTPase superfamily. FeoB GTPase (TC 9.A.8) family.</text>
</comment>
<dbReference type="NCBIfam" id="TIGR00437">
    <property type="entry name" value="feoB"/>
    <property type="match status" value="1"/>
</dbReference>
<name>A0A450RVN1_9GAMM</name>
<dbReference type="PANTHER" id="PTHR43185">
    <property type="entry name" value="FERROUS IRON TRANSPORT PROTEIN B"/>
    <property type="match status" value="1"/>
</dbReference>
<evidence type="ECO:0000256" key="3">
    <source>
        <dbReference type="ARBA" id="ARBA00022475"/>
    </source>
</evidence>
<feature type="transmembrane region" description="Helical" evidence="16">
    <location>
        <begin position="408"/>
        <end position="430"/>
    </location>
</feature>
<keyword evidence="9 16" id="KW-0408">Iron</keyword>
<keyword evidence="3" id="KW-1003">Cell membrane</keyword>
<protein>
    <recommendedName>
        <fullName evidence="13 16">Ferrous iron transport protein B</fullName>
    </recommendedName>
</protein>
<dbReference type="GO" id="GO:0046872">
    <property type="term" value="F:metal ion binding"/>
    <property type="evidence" value="ECO:0007669"/>
    <property type="project" value="UniProtKB-KW"/>
</dbReference>
<feature type="binding site" evidence="14">
    <location>
        <begin position="122"/>
        <end position="125"/>
    </location>
    <ligand>
        <name>GTP</name>
        <dbReference type="ChEBI" id="CHEBI:37565"/>
        <label>1</label>
    </ligand>
</feature>
<evidence type="ECO:0000256" key="13">
    <source>
        <dbReference type="NCBIfam" id="TIGR00437"/>
    </source>
</evidence>
<dbReference type="AlphaFoldDB" id="A0A450RVN1"/>
<evidence type="ECO:0000256" key="2">
    <source>
        <dbReference type="ARBA" id="ARBA00022448"/>
    </source>
</evidence>
<dbReference type="GO" id="GO:0005886">
    <property type="term" value="C:plasma membrane"/>
    <property type="evidence" value="ECO:0007669"/>
    <property type="project" value="UniProtKB-SubCell"/>
</dbReference>
<organism evidence="18">
    <name type="scientific">Candidatus Kentrum sp. DK</name>
    <dbReference type="NCBI Taxonomy" id="2126562"/>
    <lineage>
        <taxon>Bacteria</taxon>
        <taxon>Pseudomonadati</taxon>
        <taxon>Pseudomonadota</taxon>
        <taxon>Gammaproteobacteria</taxon>
        <taxon>Candidatus Kentrum</taxon>
    </lineage>
</organism>
<dbReference type="Pfam" id="PF07664">
    <property type="entry name" value="FeoB_C"/>
    <property type="match status" value="1"/>
</dbReference>
<evidence type="ECO:0000256" key="15">
    <source>
        <dbReference type="PIRSR" id="PIRSR603373-2"/>
    </source>
</evidence>
<dbReference type="InterPro" id="IPR041069">
    <property type="entry name" value="FeoB_Cyto"/>
</dbReference>
<dbReference type="InterPro" id="IPR006073">
    <property type="entry name" value="GTP-bd"/>
</dbReference>